<dbReference type="InterPro" id="IPR041095">
    <property type="entry name" value="EFG_II"/>
</dbReference>
<dbReference type="InterPro" id="IPR009000">
    <property type="entry name" value="Transl_B-barrel_sf"/>
</dbReference>
<dbReference type="InterPro" id="IPR035647">
    <property type="entry name" value="EFG_III/V"/>
</dbReference>
<keyword evidence="2" id="KW-0648">Protein biosynthesis</keyword>
<dbReference type="Proteomes" id="UP000036000">
    <property type="component" value="Chromosome"/>
</dbReference>
<dbReference type="PRINTS" id="PR01037">
    <property type="entry name" value="TCRTETOQM"/>
</dbReference>
<dbReference type="InterPro" id="IPR000795">
    <property type="entry name" value="T_Tr_GTP-bd_dom"/>
</dbReference>
<evidence type="ECO:0000313" key="7">
    <source>
        <dbReference type="Proteomes" id="UP000036000"/>
    </source>
</evidence>
<dbReference type="CDD" id="cd04168">
    <property type="entry name" value="TetM_like"/>
    <property type="match status" value="1"/>
</dbReference>
<dbReference type="SUPFAM" id="SSF52540">
    <property type="entry name" value="P-loop containing nucleoside triphosphate hydrolases"/>
    <property type="match status" value="1"/>
</dbReference>
<dbReference type="PANTHER" id="PTHR43261">
    <property type="entry name" value="TRANSLATION ELONGATION FACTOR G-RELATED"/>
    <property type="match status" value="1"/>
</dbReference>
<proteinExistence type="predicted"/>
<evidence type="ECO:0000259" key="5">
    <source>
        <dbReference type="PROSITE" id="PS51722"/>
    </source>
</evidence>
<dbReference type="EMBL" id="CP012033">
    <property type="protein sequence ID" value="AKP64470.1"/>
    <property type="molecule type" value="Genomic_DNA"/>
</dbReference>
<dbReference type="Pfam" id="PF03764">
    <property type="entry name" value="EFG_IV"/>
    <property type="match status" value="1"/>
</dbReference>
<dbReference type="PRINTS" id="PR00315">
    <property type="entry name" value="ELONGATNFCT"/>
</dbReference>
<dbReference type="RefSeq" id="WP_048733566.1">
    <property type="nucleotide sequence ID" value="NZ_CP012033.1"/>
</dbReference>
<dbReference type="Pfam" id="PF14492">
    <property type="entry name" value="EFG_III"/>
    <property type="match status" value="1"/>
</dbReference>
<dbReference type="AlphaFoldDB" id="A0AAC8ZGA8"/>
<dbReference type="SMART" id="SM00889">
    <property type="entry name" value="EFG_IV"/>
    <property type="match status" value="1"/>
</dbReference>
<evidence type="ECO:0000256" key="4">
    <source>
        <dbReference type="ARBA" id="ARBA00023251"/>
    </source>
</evidence>
<dbReference type="GO" id="GO:0032790">
    <property type="term" value="P:ribosome disassembly"/>
    <property type="evidence" value="ECO:0007669"/>
    <property type="project" value="TreeGrafter"/>
</dbReference>
<dbReference type="InterPro" id="IPR000640">
    <property type="entry name" value="EFG_V-like"/>
</dbReference>
<evidence type="ECO:0000256" key="3">
    <source>
        <dbReference type="ARBA" id="ARBA00023134"/>
    </source>
</evidence>
<dbReference type="InterPro" id="IPR005517">
    <property type="entry name" value="Transl_elong_EFG/EF2_IV"/>
</dbReference>
<dbReference type="Pfam" id="PF00009">
    <property type="entry name" value="GTP_EFTU"/>
    <property type="match status" value="1"/>
</dbReference>
<dbReference type="SMART" id="SM00838">
    <property type="entry name" value="EFG_C"/>
    <property type="match status" value="1"/>
</dbReference>
<dbReference type="SUPFAM" id="SSF50447">
    <property type="entry name" value="Translation proteins"/>
    <property type="match status" value="1"/>
</dbReference>
<keyword evidence="3" id="KW-0342">GTP-binding</keyword>
<dbReference type="GO" id="GO:0003746">
    <property type="term" value="F:translation elongation factor activity"/>
    <property type="evidence" value="ECO:0007669"/>
    <property type="project" value="UniProtKB-KW"/>
</dbReference>
<dbReference type="InterPro" id="IPR020568">
    <property type="entry name" value="Ribosomal_Su5_D2-typ_SF"/>
</dbReference>
<dbReference type="CDD" id="cd03711">
    <property type="entry name" value="Tet_C"/>
    <property type="match status" value="1"/>
</dbReference>
<dbReference type="InterPro" id="IPR005225">
    <property type="entry name" value="Small_GTP-bd"/>
</dbReference>
<dbReference type="SUPFAM" id="SSF54980">
    <property type="entry name" value="EF-G C-terminal domain-like"/>
    <property type="match status" value="2"/>
</dbReference>
<dbReference type="Gene3D" id="3.30.230.10">
    <property type="match status" value="1"/>
</dbReference>
<name>A0AAC8ZGA8_9LACO</name>
<gene>
    <name evidence="6" type="ORF">ABN16_05295</name>
</gene>
<dbReference type="GO" id="GO:0005525">
    <property type="term" value="F:GTP binding"/>
    <property type="evidence" value="ECO:0007669"/>
    <property type="project" value="UniProtKB-KW"/>
</dbReference>
<dbReference type="KEGG" id="lko:ABN16_05295"/>
<dbReference type="SUPFAM" id="SSF54211">
    <property type="entry name" value="Ribosomal protein S5 domain 2-like"/>
    <property type="match status" value="1"/>
</dbReference>
<evidence type="ECO:0000313" key="6">
    <source>
        <dbReference type="EMBL" id="AKP64470.1"/>
    </source>
</evidence>
<keyword evidence="1" id="KW-0547">Nucleotide-binding</keyword>
<dbReference type="Gene3D" id="3.30.70.240">
    <property type="match status" value="1"/>
</dbReference>
<accession>A0AAC8ZGA8</accession>
<dbReference type="Gene3D" id="3.30.70.870">
    <property type="entry name" value="Elongation Factor G (Translational Gtpase), domain 3"/>
    <property type="match status" value="1"/>
</dbReference>
<evidence type="ECO:0000256" key="1">
    <source>
        <dbReference type="ARBA" id="ARBA00022741"/>
    </source>
</evidence>
<reference evidence="6 7" key="1">
    <citation type="submission" date="2015-07" db="EMBL/GenBank/DDBJ databases">
        <title>Lactobacillus korensis/26-25/ whole genome sequencing.</title>
        <authorList>
            <person name="Kim M.K."/>
            <person name="Im W.-T."/>
            <person name="Srinivasan S."/>
            <person name="Lee J.-J."/>
        </authorList>
    </citation>
    <scope>NUCLEOTIDE SEQUENCE [LARGE SCALE GENOMIC DNA]</scope>
    <source>
        <strain evidence="6 7">26-25</strain>
    </source>
</reference>
<keyword evidence="7" id="KW-1185">Reference proteome</keyword>
<dbReference type="NCBIfam" id="TIGR00231">
    <property type="entry name" value="small_GTP"/>
    <property type="match status" value="1"/>
</dbReference>
<dbReference type="GO" id="GO:0046677">
    <property type="term" value="P:response to antibiotic"/>
    <property type="evidence" value="ECO:0007669"/>
    <property type="project" value="UniProtKB-KW"/>
</dbReference>
<keyword evidence="6" id="KW-0251">Elongation factor</keyword>
<dbReference type="PANTHER" id="PTHR43261:SF1">
    <property type="entry name" value="RIBOSOME-RELEASING FACTOR 2, MITOCHONDRIAL"/>
    <property type="match status" value="1"/>
</dbReference>
<keyword evidence="4" id="KW-0046">Antibiotic resistance</keyword>
<dbReference type="Pfam" id="PF00679">
    <property type="entry name" value="EFG_C"/>
    <property type="match status" value="1"/>
</dbReference>
<dbReference type="InterPro" id="IPR035650">
    <property type="entry name" value="Tet_C"/>
</dbReference>
<dbReference type="Gene3D" id="2.40.30.10">
    <property type="entry name" value="Translation factors"/>
    <property type="match status" value="1"/>
</dbReference>
<dbReference type="PROSITE" id="PS51722">
    <property type="entry name" value="G_TR_2"/>
    <property type="match status" value="1"/>
</dbReference>
<organism evidence="6 7">
    <name type="scientific">Levilactobacillus koreensis</name>
    <dbReference type="NCBI Taxonomy" id="637971"/>
    <lineage>
        <taxon>Bacteria</taxon>
        <taxon>Bacillati</taxon>
        <taxon>Bacillota</taxon>
        <taxon>Bacilli</taxon>
        <taxon>Lactobacillales</taxon>
        <taxon>Lactobacillaceae</taxon>
        <taxon>Levilactobacillus</taxon>
    </lineage>
</organism>
<dbReference type="GO" id="GO:0003924">
    <property type="term" value="F:GTPase activity"/>
    <property type="evidence" value="ECO:0007669"/>
    <property type="project" value="InterPro"/>
</dbReference>
<protein>
    <submittedName>
        <fullName evidence="6">Elongation factor G</fullName>
    </submittedName>
</protein>
<dbReference type="InterPro" id="IPR027417">
    <property type="entry name" value="P-loop_NTPase"/>
</dbReference>
<feature type="domain" description="Tr-type G" evidence="5">
    <location>
        <begin position="1"/>
        <end position="234"/>
    </location>
</feature>
<sequence length="661" mass="72498">MKRIVAGIIAHVDAGKTTLSEALLYRAGAVRQLGRVDNGDAFLDSDDLEKQRGITIFSHQASLQHGDLDLTLLDTPGHVDFASQTEQVFSVLDYAILVVSATDGIQGYTRTLWRLLEHYHVPTFIFVNKMDAPTADRDRVLAQLQDVFSAGCIAFGNAAGSSAIPVDAAEDIAMQDDMVLEQYLDSGELDDDTVRQMIQQREVFPCYFGAALKLDGVESFLAGLDHWTQATEYTDDFGAKVFKISHDDKGERLTWLRLTGGQLANKAVILGEQKVNQLRVYNGTKFTIRQAVTAGEVCAIPNLTATHAGQGLGNAADAPKPEIQPVLTYTLDPRGHDSHDCLRILRELEDEDPQLHVAWSSQLQEIRVQIMGAVQLEILQQILHDRFQLDVGFGEGSILYKETISQPVEGVGHFEPLRHYAEVHLLMQPAPRGSGLSFAADCSLEVLGKNWQHQVLSNLGAKEHLGVLTGAPLTDVKMTLVTGRASIVHSVGGDFREATWRAVRQGLMMLQRQNACQLLEPWYRFRLEVGQDQVGRAMNDIQRMSGRFDASAEPTTVAGMTTLTGTAPVSEMQDYSQEVQAYTHGQGQLECLVDGYRPCHNAAEVVAAADYDPVGDLDNTPGSVFCAHGAGYPVQWDDVPGMAHIEYAYTPAELAALKVND</sequence>
<dbReference type="InterPro" id="IPR014721">
    <property type="entry name" value="Ribsml_uS5_D2-typ_fold_subgr"/>
</dbReference>
<dbReference type="Gene3D" id="3.40.50.300">
    <property type="entry name" value="P-loop containing nucleotide triphosphate hydrolases"/>
    <property type="match status" value="1"/>
</dbReference>
<evidence type="ECO:0000256" key="2">
    <source>
        <dbReference type="ARBA" id="ARBA00022917"/>
    </source>
</evidence>